<dbReference type="InterPro" id="IPR010035">
    <property type="entry name" value="Thi_S"/>
</dbReference>
<dbReference type="InterPro" id="IPR003749">
    <property type="entry name" value="ThiS/MoaD-like"/>
</dbReference>
<dbReference type="InterPro" id="IPR016155">
    <property type="entry name" value="Mopterin_synth/thiamin_S_b"/>
</dbReference>
<dbReference type="CDD" id="cd00565">
    <property type="entry name" value="Ubl_ThiS"/>
    <property type="match status" value="1"/>
</dbReference>
<organism evidence="1 2">
    <name type="scientific">Pantoea osteomyelitidis</name>
    <dbReference type="NCBI Taxonomy" id="3230026"/>
    <lineage>
        <taxon>Bacteria</taxon>
        <taxon>Pseudomonadati</taxon>
        <taxon>Pseudomonadota</taxon>
        <taxon>Gammaproteobacteria</taxon>
        <taxon>Enterobacterales</taxon>
        <taxon>Erwiniaceae</taxon>
        <taxon>Pantoea</taxon>
    </lineage>
</organism>
<sequence>MKVKVNDEIVELEDAATLSELLAQLSRHQPGIALAVNHTIVPRQSWAQCRLTEGDDILVFQAIAGG</sequence>
<keyword evidence="2" id="KW-1185">Reference proteome</keyword>
<comment type="caution">
    <text evidence="1">The sequence shown here is derived from an EMBL/GenBank/DDBJ whole genome shotgun (WGS) entry which is preliminary data.</text>
</comment>
<dbReference type="PANTHER" id="PTHR34472">
    <property type="entry name" value="SULFUR CARRIER PROTEIN THIS"/>
    <property type="match status" value="1"/>
</dbReference>
<reference evidence="1 2" key="1">
    <citation type="submission" date="2024-08" db="EMBL/GenBank/DDBJ databases">
        <title>Pantoea ronii - a newly identified human opportunistic pathogen.</title>
        <authorList>
            <person name="Keidar-Friedman D."/>
            <person name="Sorek N."/>
            <person name="Leshin-Carmel D."/>
            <person name="Tsur A."/>
            <person name="Amsalem M."/>
            <person name="Tolkach D."/>
            <person name="Brosh-Nissimov T."/>
        </authorList>
    </citation>
    <scope>NUCLEOTIDE SEQUENCE [LARGE SCALE GENOMIC DNA]</scope>
    <source>
        <strain evidence="1 2">AA23256</strain>
    </source>
</reference>
<dbReference type="InterPro" id="IPR012675">
    <property type="entry name" value="Beta-grasp_dom_sf"/>
</dbReference>
<dbReference type="Gene3D" id="3.10.20.30">
    <property type="match status" value="1"/>
</dbReference>
<dbReference type="Proteomes" id="UP001611251">
    <property type="component" value="Unassembled WGS sequence"/>
</dbReference>
<protein>
    <submittedName>
        <fullName evidence="1">Sulfur carrier protein ThiS</fullName>
    </submittedName>
</protein>
<dbReference type="SUPFAM" id="SSF54285">
    <property type="entry name" value="MoaD/ThiS"/>
    <property type="match status" value="1"/>
</dbReference>
<dbReference type="NCBIfam" id="TIGR01683">
    <property type="entry name" value="thiS"/>
    <property type="match status" value="1"/>
</dbReference>
<name>A0ABW7Q1G7_9GAMM</name>
<evidence type="ECO:0000313" key="2">
    <source>
        <dbReference type="Proteomes" id="UP001611251"/>
    </source>
</evidence>
<dbReference type="EMBL" id="JBGFSN010000013">
    <property type="protein sequence ID" value="MFH8136429.1"/>
    <property type="molecule type" value="Genomic_DNA"/>
</dbReference>
<proteinExistence type="predicted"/>
<gene>
    <name evidence="1" type="primary">thiS</name>
    <name evidence="1" type="ORF">ABU178_19995</name>
</gene>
<dbReference type="PANTHER" id="PTHR34472:SF1">
    <property type="entry name" value="SULFUR CARRIER PROTEIN THIS"/>
    <property type="match status" value="1"/>
</dbReference>
<accession>A0ABW7Q1G7</accession>
<dbReference type="Pfam" id="PF02597">
    <property type="entry name" value="ThiS"/>
    <property type="match status" value="1"/>
</dbReference>
<evidence type="ECO:0000313" key="1">
    <source>
        <dbReference type="EMBL" id="MFH8136429.1"/>
    </source>
</evidence>
<dbReference type="RefSeq" id="WP_397218219.1">
    <property type="nucleotide sequence ID" value="NZ_JBGFSN010000013.1"/>
</dbReference>